<feature type="compositionally biased region" description="Polar residues" evidence="1">
    <location>
        <begin position="8"/>
        <end position="26"/>
    </location>
</feature>
<dbReference type="EMBL" id="JAKCXM010000496">
    <property type="protein sequence ID" value="KAJ0393414.1"/>
    <property type="molecule type" value="Genomic_DNA"/>
</dbReference>
<feature type="region of interest" description="Disordered" evidence="1">
    <location>
        <begin position="1"/>
        <end position="26"/>
    </location>
</feature>
<reference evidence="2" key="1">
    <citation type="submission" date="2021-12" db="EMBL/GenBank/DDBJ databases">
        <title>Prjna785345.</title>
        <authorList>
            <person name="Rujirawat T."/>
            <person name="Krajaejun T."/>
        </authorList>
    </citation>
    <scope>NUCLEOTIDE SEQUENCE</scope>
    <source>
        <strain evidence="2">Pi057C3</strain>
    </source>
</reference>
<accession>A0AAD5LCA7</accession>
<protein>
    <submittedName>
        <fullName evidence="2">Uncharacterized protein</fullName>
    </submittedName>
</protein>
<comment type="caution">
    <text evidence="2">The sequence shown here is derived from an EMBL/GenBank/DDBJ whole genome shotgun (WGS) entry which is preliminary data.</text>
</comment>
<feature type="region of interest" description="Disordered" evidence="1">
    <location>
        <begin position="38"/>
        <end position="93"/>
    </location>
</feature>
<sequence>MAVDRVNSYITLTPRSNDTAPPSSATLAKDVLTRKWEAAKKKDAKDSHLGGSRSGKESAHDNKASPTETDKSSEVDLETDIPETSDAEDVDDDNAFGVLPTYVCELHDPKAVLKAEHVYSKRVEISLISAPRAISKDNKDKRYWGWHSNNTFRYEIAVGLARTVFDCTPPKVLEVLKTLYGDKKVSDELRFIETNYFRDGFLGSIKRLYPSAHKLSEEIVEVLESISDIDAVLLHNAYLGLIGVTKGTLFYREIENFIRSHNHPVVVNQPDDQVKCMCEAYKLSVDRFGDYYKQHQDNADSGRFSVVASESLMWTRGVLSFYTDTVYLMDKREFLPWRGLNQCTIYGFGRRKLFEIVRTSRKEWAFRHCVFGTLATLSLERYMHHINPYHMVSIKRRIPDSSSDGGVREENVCFVKKSKTKGYRCLLMSEMISRGRVTTSLSIEEAASPPGDPHYHYVTMSEISGAARESVCSSTLSVPVCHYKHVQQLHLCGGSDVVAYLALAASYDILVGALSYWREKRY</sequence>
<keyword evidence="3" id="KW-1185">Reference proteome</keyword>
<gene>
    <name evidence="2" type="ORF">P43SY_005991</name>
</gene>
<proteinExistence type="predicted"/>
<evidence type="ECO:0000256" key="1">
    <source>
        <dbReference type="SAM" id="MobiDB-lite"/>
    </source>
</evidence>
<dbReference type="Proteomes" id="UP001209570">
    <property type="component" value="Unassembled WGS sequence"/>
</dbReference>
<evidence type="ECO:0000313" key="2">
    <source>
        <dbReference type="EMBL" id="KAJ0393414.1"/>
    </source>
</evidence>
<dbReference type="AlphaFoldDB" id="A0AAD5LCA7"/>
<feature type="compositionally biased region" description="Acidic residues" evidence="1">
    <location>
        <begin position="75"/>
        <end position="93"/>
    </location>
</feature>
<organism evidence="2 3">
    <name type="scientific">Pythium insidiosum</name>
    <name type="common">Pythiosis disease agent</name>
    <dbReference type="NCBI Taxonomy" id="114742"/>
    <lineage>
        <taxon>Eukaryota</taxon>
        <taxon>Sar</taxon>
        <taxon>Stramenopiles</taxon>
        <taxon>Oomycota</taxon>
        <taxon>Peronosporomycetes</taxon>
        <taxon>Pythiales</taxon>
        <taxon>Pythiaceae</taxon>
        <taxon>Pythium</taxon>
    </lineage>
</organism>
<evidence type="ECO:0000313" key="3">
    <source>
        <dbReference type="Proteomes" id="UP001209570"/>
    </source>
</evidence>
<feature type="compositionally biased region" description="Basic and acidic residues" evidence="1">
    <location>
        <begin position="38"/>
        <end position="74"/>
    </location>
</feature>
<name>A0AAD5LCA7_PYTIN</name>